<dbReference type="GO" id="GO:0004017">
    <property type="term" value="F:AMP kinase activity"/>
    <property type="evidence" value="ECO:0007669"/>
    <property type="project" value="UniProtKB-UniRule"/>
</dbReference>
<dbReference type="RefSeq" id="WP_096432424.1">
    <property type="nucleotide sequence ID" value="NZ_AP018042.1"/>
</dbReference>
<keyword evidence="9" id="KW-1185">Reference proteome</keyword>
<reference evidence="8 9" key="1">
    <citation type="journal article" date="2018" name="Mar. Genomics">
        <title>Complete genome sequence of Marinifilaceae bacterium strain SPP2, isolated from the Antarctic marine sediment.</title>
        <authorList>
            <person name="Watanabe M."/>
            <person name="Kojima H."/>
            <person name="Fukui M."/>
        </authorList>
    </citation>
    <scope>NUCLEOTIDE SEQUENCE [LARGE SCALE GENOMIC DNA]</scope>
    <source>
        <strain evidence="8 9">SPP2</strain>
    </source>
</reference>
<dbReference type="NCBIfam" id="NF011105">
    <property type="entry name" value="PRK14532.1"/>
    <property type="match status" value="1"/>
</dbReference>
<sequence>MLNIALFGPPGAGKGTQSKMLVEKYNLAYISTGDILRSEIAEGTELGLQATDIIKRGGLVPDEIIVQIIEERILTNTDVNGFLFDGFPRTIVQAYILEGLLLKMNTKLDCMLSLQVPSDQLRSRLLDRAKKEDREDDTEEVISVRLKEYDTKTAPVANFYKEKEIYHGIEGMGGIDQIFERLTAIVDQTLQKSWINLVLLGPPGSGKGTQGRKLAEQFNLVYISTGHLMRQEIKKDTEMGQSAKTYIEKGDIVPDEIAIRLIERQIRKHPDANGFIFKGFPRTIVQAYILDGLLRKLDSTVTTSINLNVSTLESIKRLTSRRKTIGKRLYDDTDIIIHRLEQFEKRSIKVSPYYSKQNKFEMVDGIGTEDEVFKRLTDVVNNSFKKIR</sequence>
<evidence type="ECO:0000256" key="6">
    <source>
        <dbReference type="RuleBase" id="RU003330"/>
    </source>
</evidence>
<reference evidence="9" key="2">
    <citation type="journal article" date="2020" name="Antonie Van Leeuwenhoek">
        <title>Labilibaculum antarcticum sp. nov., a novel facultative anaerobic, psychrotorelant bacterium isolated from marine sediment of Antarctica.</title>
        <authorList>
            <person name="Watanabe M."/>
            <person name="Kojima H."/>
            <person name="Fukui M."/>
        </authorList>
    </citation>
    <scope>NUCLEOTIDE SEQUENCE [LARGE SCALE GENOMIC DNA]</scope>
    <source>
        <strain evidence="9">SPP2</strain>
    </source>
</reference>
<dbReference type="GO" id="GO:0005737">
    <property type="term" value="C:cytoplasm"/>
    <property type="evidence" value="ECO:0007669"/>
    <property type="project" value="UniProtKB-SubCell"/>
</dbReference>
<feature type="binding site" evidence="5">
    <location>
        <position position="37"/>
    </location>
    <ligand>
        <name>AMP</name>
        <dbReference type="ChEBI" id="CHEBI:456215"/>
    </ligand>
</feature>
<dbReference type="KEGG" id="mbas:ALGA_3978"/>
<comment type="caution">
    <text evidence="5">Lacks conserved residue(s) required for the propagation of feature annotation.</text>
</comment>
<comment type="subcellular location">
    <subcellularLocation>
        <location evidence="5 7">Cytoplasm</location>
    </subcellularLocation>
</comment>
<feature type="binding site" evidence="5">
    <location>
        <position position="93"/>
    </location>
    <ligand>
        <name>AMP</name>
        <dbReference type="ChEBI" id="CHEBI:456215"/>
    </ligand>
</feature>
<feature type="binding site" evidence="5">
    <location>
        <position position="286"/>
    </location>
    <ligand>
        <name>AMP</name>
        <dbReference type="ChEBI" id="CHEBI:456215"/>
    </ligand>
</feature>
<keyword evidence="4 5" id="KW-0418">Kinase</keyword>
<keyword evidence="5" id="KW-0963">Cytoplasm</keyword>
<accession>A0A1Y1CPS4</accession>
<comment type="similarity">
    <text evidence="5 6">Belongs to the adenylate kinase family.</text>
</comment>
<dbReference type="AlphaFoldDB" id="A0A1Y1CPS4"/>
<dbReference type="InterPro" id="IPR027417">
    <property type="entry name" value="P-loop_NTPase"/>
</dbReference>
<comment type="domain">
    <text evidence="5">Consists of three domains, a large central CORE domain and two small peripheral domains, NMPbind and LID, which undergo movements during catalysis. The LID domain closes over the site of phosphoryl transfer upon ATP binding. Assembling and dissambling the active center during each catalytic cycle provides an effective means to prevent ATP hydrolysis.</text>
</comment>
<evidence type="ECO:0000256" key="7">
    <source>
        <dbReference type="RuleBase" id="RU003331"/>
    </source>
</evidence>
<dbReference type="InterPro" id="IPR000850">
    <property type="entry name" value="Adenylat/UMP-CMP_kin"/>
</dbReference>
<feature type="region of interest" description="NMP" evidence="5">
    <location>
        <begin position="31"/>
        <end position="60"/>
    </location>
</feature>
<feature type="binding site" evidence="5">
    <location>
        <position position="339"/>
    </location>
    <ligand>
        <name>AMP</name>
        <dbReference type="ChEBI" id="CHEBI:456215"/>
    </ligand>
</feature>
<dbReference type="CDD" id="cd01428">
    <property type="entry name" value="ADK"/>
    <property type="match status" value="2"/>
</dbReference>
<dbReference type="InterPro" id="IPR006259">
    <property type="entry name" value="Adenyl_kin_sub"/>
</dbReference>
<feature type="binding site" evidence="5">
    <location>
        <begin position="11"/>
        <end position="16"/>
    </location>
    <ligand>
        <name>ATP</name>
        <dbReference type="ChEBI" id="CHEBI:30616"/>
    </ligand>
</feature>
<feature type="region of interest" description="NMP" evidence="5">
    <location>
        <begin position="224"/>
        <end position="253"/>
    </location>
</feature>
<evidence type="ECO:0000256" key="1">
    <source>
        <dbReference type="ARBA" id="ARBA00022679"/>
    </source>
</evidence>
<evidence type="ECO:0000313" key="9">
    <source>
        <dbReference type="Proteomes" id="UP000218267"/>
    </source>
</evidence>
<feature type="binding site" evidence="5">
    <location>
        <position position="173"/>
    </location>
    <ligand>
        <name>ATP</name>
        <dbReference type="ChEBI" id="CHEBI:30616"/>
    </ligand>
</feature>
<feature type="binding site" evidence="5">
    <location>
        <position position="225"/>
    </location>
    <ligand>
        <name>AMP</name>
        <dbReference type="ChEBI" id="CHEBI:456215"/>
    </ligand>
</feature>
<comment type="catalytic activity">
    <reaction evidence="5 7">
        <text>AMP + ATP = 2 ADP</text>
        <dbReference type="Rhea" id="RHEA:12973"/>
        <dbReference type="ChEBI" id="CHEBI:30616"/>
        <dbReference type="ChEBI" id="CHEBI:456215"/>
        <dbReference type="ChEBI" id="CHEBI:456216"/>
        <dbReference type="EC" id="2.7.4.3"/>
    </reaction>
</comment>
<keyword evidence="1 5" id="KW-0808">Transferase</keyword>
<dbReference type="SUPFAM" id="SSF52540">
    <property type="entry name" value="P-loop containing nucleoside triphosphate hydrolases"/>
    <property type="match status" value="2"/>
</dbReference>
<feature type="binding site" evidence="5">
    <location>
        <position position="321"/>
    </location>
    <ligand>
        <name>ATP</name>
        <dbReference type="ChEBI" id="CHEBI:30616"/>
    </ligand>
</feature>
<dbReference type="GO" id="GO:0005524">
    <property type="term" value="F:ATP binding"/>
    <property type="evidence" value="ECO:0007669"/>
    <property type="project" value="UniProtKB-UniRule"/>
</dbReference>
<feature type="binding site" evidence="5">
    <location>
        <position position="230"/>
    </location>
    <ligand>
        <name>AMP</name>
        <dbReference type="ChEBI" id="CHEBI:456215"/>
    </ligand>
</feature>
<evidence type="ECO:0000256" key="4">
    <source>
        <dbReference type="ARBA" id="ARBA00022777"/>
    </source>
</evidence>
<feature type="binding site" evidence="5">
    <location>
        <position position="367"/>
    </location>
    <ligand>
        <name>ATP</name>
        <dbReference type="ChEBI" id="CHEBI:30616"/>
    </ligand>
</feature>
<evidence type="ECO:0000256" key="2">
    <source>
        <dbReference type="ARBA" id="ARBA00022727"/>
    </source>
</evidence>
<feature type="binding site" evidence="5">
    <location>
        <begin position="279"/>
        <end position="282"/>
    </location>
    <ligand>
        <name>AMP</name>
        <dbReference type="ChEBI" id="CHEBI:456215"/>
    </ligand>
</feature>
<dbReference type="GO" id="GO:0044209">
    <property type="term" value="P:AMP salvage"/>
    <property type="evidence" value="ECO:0007669"/>
    <property type="project" value="UniProtKB-UniRule"/>
</dbReference>
<feature type="binding site" evidence="5">
    <location>
        <position position="145"/>
    </location>
    <ligand>
        <name>AMP</name>
        <dbReference type="ChEBI" id="CHEBI:456215"/>
    </ligand>
</feature>
<feature type="binding site" evidence="5">
    <location>
        <position position="32"/>
    </location>
    <ligand>
        <name>AMP</name>
        <dbReference type="ChEBI" id="CHEBI:456215"/>
    </ligand>
</feature>
<name>A0A1Y1CPS4_9BACT</name>
<feature type="binding site" evidence="5">
    <location>
        <begin position="58"/>
        <end position="60"/>
    </location>
    <ligand>
        <name>AMP</name>
        <dbReference type="ChEBI" id="CHEBI:456215"/>
    </ligand>
</feature>
<evidence type="ECO:0000313" key="8">
    <source>
        <dbReference type="EMBL" id="BAX82270.1"/>
    </source>
</evidence>
<dbReference type="HAMAP" id="MF_00235">
    <property type="entry name" value="Adenylate_kinase_Adk"/>
    <property type="match status" value="2"/>
</dbReference>
<comment type="function">
    <text evidence="5">Catalyzes the reversible transfer of the terminal phosphate group between ATP and AMP. Plays an important role in cellular energy homeostasis and in adenine nucleotide metabolism.</text>
</comment>
<evidence type="ECO:0000256" key="5">
    <source>
        <dbReference type="HAMAP-Rule" id="MF_00235"/>
    </source>
</evidence>
<dbReference type="PROSITE" id="PS00113">
    <property type="entry name" value="ADENYLATE_KINASE"/>
    <property type="match status" value="1"/>
</dbReference>
<dbReference type="NCBIfam" id="TIGR01351">
    <property type="entry name" value="adk"/>
    <property type="match status" value="1"/>
</dbReference>
<keyword evidence="5 7" id="KW-0067">ATP-binding</keyword>
<protein>
    <recommendedName>
        <fullName evidence="5 7">Adenylate kinase</fullName>
        <shortName evidence="5">AK</shortName>
        <ecNumber evidence="5 7">2.7.4.3</ecNumber>
    </recommendedName>
    <alternativeName>
        <fullName evidence="5">ATP-AMP transphosphorylase</fullName>
    </alternativeName>
    <alternativeName>
        <fullName evidence="5">ATP:AMP phosphotransferase</fullName>
    </alternativeName>
    <alternativeName>
        <fullName evidence="5">Adenylate monophosphate kinase</fullName>
    </alternativeName>
</protein>
<proteinExistence type="inferred from homology"/>
<organism evidence="8 9">
    <name type="scientific">Labilibaculum antarcticum</name>
    <dbReference type="NCBI Taxonomy" id="1717717"/>
    <lineage>
        <taxon>Bacteria</taxon>
        <taxon>Pseudomonadati</taxon>
        <taxon>Bacteroidota</taxon>
        <taxon>Bacteroidia</taxon>
        <taxon>Marinilabiliales</taxon>
        <taxon>Marinifilaceae</taxon>
        <taxon>Labilibaculum</taxon>
    </lineage>
</organism>
<dbReference type="PANTHER" id="PTHR23359">
    <property type="entry name" value="NUCLEOTIDE KINASE"/>
    <property type="match status" value="1"/>
</dbReference>
<dbReference type="Proteomes" id="UP000218267">
    <property type="component" value="Chromosome"/>
</dbReference>
<dbReference type="Gene3D" id="3.40.50.300">
    <property type="entry name" value="P-loop containing nucleotide triphosphate hydrolases"/>
    <property type="match status" value="2"/>
</dbReference>
<dbReference type="NCBIfam" id="NF001381">
    <property type="entry name" value="PRK00279.1-3"/>
    <property type="match status" value="1"/>
</dbReference>
<comment type="subunit">
    <text evidence="5 7">Monomer.</text>
</comment>
<dbReference type="EMBL" id="AP018042">
    <property type="protein sequence ID" value="BAX82270.1"/>
    <property type="molecule type" value="Genomic_DNA"/>
</dbReference>
<gene>
    <name evidence="5" type="primary">adk</name>
    <name evidence="8" type="ORF">ALGA_3978</name>
</gene>
<dbReference type="Pfam" id="PF00406">
    <property type="entry name" value="ADK"/>
    <property type="match status" value="2"/>
</dbReference>
<feature type="binding site" evidence="5">
    <location>
        <begin position="204"/>
        <end position="209"/>
    </location>
    <ligand>
        <name>ATP</name>
        <dbReference type="ChEBI" id="CHEBI:30616"/>
    </ligand>
</feature>
<dbReference type="InterPro" id="IPR033690">
    <property type="entry name" value="Adenylat_kinase_CS"/>
</dbReference>
<dbReference type="PRINTS" id="PR00094">
    <property type="entry name" value="ADENYLTKNASE"/>
</dbReference>
<keyword evidence="2 5" id="KW-0545">Nucleotide biosynthesis</keyword>
<feature type="binding site" evidence="5">
    <location>
        <position position="128"/>
    </location>
    <ligand>
        <name>ATP</name>
        <dbReference type="ChEBI" id="CHEBI:30616"/>
    </ligand>
</feature>
<dbReference type="OrthoDB" id="9805030at2"/>
<dbReference type="NCBIfam" id="NF011100">
    <property type="entry name" value="PRK14527.1"/>
    <property type="match status" value="1"/>
</dbReference>
<comment type="pathway">
    <text evidence="5">Purine metabolism; AMP biosynthesis via salvage pathway; AMP from ADP: step 1/1.</text>
</comment>
<feature type="binding site" evidence="5">
    <location>
        <begin position="86"/>
        <end position="89"/>
    </location>
    <ligand>
        <name>AMP</name>
        <dbReference type="ChEBI" id="CHEBI:456215"/>
    </ligand>
</feature>
<dbReference type="UniPathway" id="UPA00588">
    <property type="reaction ID" value="UER00649"/>
</dbReference>
<evidence type="ECO:0000256" key="3">
    <source>
        <dbReference type="ARBA" id="ARBA00022741"/>
    </source>
</evidence>
<feature type="binding site" evidence="5">
    <location>
        <position position="134"/>
    </location>
    <ligand>
        <name>AMP</name>
        <dbReference type="ChEBI" id="CHEBI:456215"/>
    </ligand>
</feature>
<keyword evidence="3 5" id="KW-0547">Nucleotide-binding</keyword>
<dbReference type="EC" id="2.7.4.3" evidence="5 7"/>